<gene>
    <name evidence="7" type="ORF">FOXB_01249</name>
</gene>
<evidence type="ECO:0000256" key="1">
    <source>
        <dbReference type="ARBA" id="ARBA00005725"/>
    </source>
</evidence>
<accession>F9F4C4</accession>
<name>F9F4C4_FUSOF</name>
<keyword evidence="3" id="KW-0274">FAD</keyword>
<proteinExistence type="inferred from homology"/>
<keyword evidence="2" id="KW-0285">Flavoprotein</keyword>
<dbReference type="Gene3D" id="3.30.420.10">
    <property type="entry name" value="Ribonuclease H-like superfamily/Ribonuclease H"/>
    <property type="match status" value="1"/>
</dbReference>
<dbReference type="InterPro" id="IPR036397">
    <property type="entry name" value="RNaseH_sf"/>
</dbReference>
<evidence type="ECO:0000256" key="4">
    <source>
        <dbReference type="ARBA" id="ARBA00022857"/>
    </source>
</evidence>
<dbReference type="Pfam" id="PF01494">
    <property type="entry name" value="FAD_binding_3"/>
    <property type="match status" value="2"/>
</dbReference>
<dbReference type="OrthoDB" id="419598at2759"/>
<comment type="similarity">
    <text evidence="1">Belongs to the NmrA-type oxidoreductase family. Isoflavone reductase subfamily.</text>
</comment>
<dbReference type="STRING" id="660025.F9F4C4"/>
<dbReference type="SUPFAM" id="SSF51905">
    <property type="entry name" value="FAD/NAD(P)-binding domain"/>
    <property type="match status" value="1"/>
</dbReference>
<dbReference type="CDD" id="cd06137">
    <property type="entry name" value="DEDDh_RNase"/>
    <property type="match status" value="1"/>
</dbReference>
<protein>
    <recommendedName>
        <fullName evidence="6">Exonuclease domain-containing protein</fullName>
    </recommendedName>
</protein>
<dbReference type="Pfam" id="PF13460">
    <property type="entry name" value="NAD_binding_10"/>
    <property type="match status" value="1"/>
</dbReference>
<dbReference type="GO" id="GO:0016491">
    <property type="term" value="F:oxidoreductase activity"/>
    <property type="evidence" value="ECO:0007669"/>
    <property type="project" value="UniProtKB-KW"/>
</dbReference>
<dbReference type="GO" id="GO:0071949">
    <property type="term" value="F:FAD binding"/>
    <property type="evidence" value="ECO:0007669"/>
    <property type="project" value="InterPro"/>
</dbReference>
<dbReference type="InterPro" id="IPR002938">
    <property type="entry name" value="FAD-bd"/>
</dbReference>
<sequence>MARYAKDQPAGFTNEIERVAIVGAGGTVGSHIVNALLQTGKHTITALTRQGSTNNLPDGIIVAPIDYNDESTLIAALENQQFLIITMAPNAPRDTHSKLAQAAAKAGVPYIMPNGYAGDIEQVKLGADTILGPIAKANRDEIERLGMNWITVCCGFWFDYSLAGGENRFGFDFDKKTLTIYDDGNVKNSTSTLAQVGRAVAKVLSLKELPDDENDESLTVSTFLNKAVYLNSFIVSQRDLFESVKRVTGTSDSDWTVTHESTKKRYKEGMAQVKRGDMSGFSKLLYARAFFPEDPSNLSAKAQNRLLGLPEEELDEATKDGIALVEVLKGRVIPRALDLDLSIVTEDESNLKGFTMSVNIKTNGVAIIGAGLGGTALALALHRQSIQCRIFEARSANSDILSSGVTLTPNGCRVLDELGILSRLQDKSYICEYTVTKDADDKTLRKTRLASHGTYAHPCYRLYRLTLLQEMKVALAERNIPIFYDMKFEKIISDTPEGVIFQVGDRTERAAMMIGSDGIHSTLRRHITDLSPVYTNLLCVYGHIPTESVEWPDRDFAAGCTILGKPGSLFMVPEVADGSDLMIGTQFAYPEADRKGWEALASDPASLSALLRKDYDQWHDTARRAIDELCKLPESILCWPFYAMPKLHSWSSSSGNVIMIGDAAHAMPASSGQGVNQALEDAFSLAKVLSYEWNDEVLPKVLSTWQSWRQDKIDRIHEMMRATNMMRSSELERSKLLDTEKKSQFSYTQPGLEGLQALRIYVWQLSQILTSRKRDVVRGVTYCLPRKKEEADKDYFANKIPRMRPLKKWTCCGEHVMGPPCKQEEEHKPEQRTLKEISSRWQYTATPSSTTKDTRKAVVIDCEMGTAASGDCELIRLTLIDYFSCHVLIDKLIWPDVPMSHLNTKWSGVTWKMMHEARNKRKCVFGWRNARSLIWKFVSPETIVIGHGVKSDLTSLRWIHPRVIDTLIVEGDNHGATTGLSLKKLAEERLGRVIQKGRGHDSLEDAIATRDLLHWNVVRIIEGLTET</sequence>
<reference evidence="7" key="1">
    <citation type="journal article" date="2012" name="Mol. Plant Microbe Interact.">
        <title>A highly conserved effector in Fusarium oxysporum is required for full virulence on Arabidopsis.</title>
        <authorList>
            <person name="Thatcher L.F."/>
            <person name="Gardiner D.M."/>
            <person name="Kazan K."/>
            <person name="Manners J."/>
        </authorList>
    </citation>
    <scope>NUCLEOTIDE SEQUENCE [LARGE SCALE GENOMIC DNA]</scope>
    <source>
        <strain evidence="7">Fo5176</strain>
    </source>
</reference>
<organism evidence="7">
    <name type="scientific">Fusarium oxysporum (strain Fo5176)</name>
    <name type="common">Fusarium vascular wilt</name>
    <dbReference type="NCBI Taxonomy" id="660025"/>
    <lineage>
        <taxon>Eukaryota</taxon>
        <taxon>Fungi</taxon>
        <taxon>Dikarya</taxon>
        <taxon>Ascomycota</taxon>
        <taxon>Pezizomycotina</taxon>
        <taxon>Sordariomycetes</taxon>
        <taxon>Hypocreomycetidae</taxon>
        <taxon>Hypocreales</taxon>
        <taxon>Nectriaceae</taxon>
        <taxon>Fusarium</taxon>
        <taxon>Fusarium oxysporum species complex</taxon>
    </lineage>
</organism>
<dbReference type="InterPro" id="IPR036188">
    <property type="entry name" value="FAD/NAD-bd_sf"/>
</dbReference>
<dbReference type="InterPro" id="IPR013520">
    <property type="entry name" value="Ribonucl_H"/>
</dbReference>
<evidence type="ECO:0000256" key="3">
    <source>
        <dbReference type="ARBA" id="ARBA00022827"/>
    </source>
</evidence>
<dbReference type="PRINTS" id="PR00420">
    <property type="entry name" value="RNGMNOXGNASE"/>
</dbReference>
<dbReference type="InterPro" id="IPR051609">
    <property type="entry name" value="NmrA/Isoflavone_reductase-like"/>
</dbReference>
<dbReference type="SMART" id="SM00479">
    <property type="entry name" value="EXOIII"/>
    <property type="match status" value="1"/>
</dbReference>
<dbReference type="GO" id="GO:0003676">
    <property type="term" value="F:nucleic acid binding"/>
    <property type="evidence" value="ECO:0007669"/>
    <property type="project" value="InterPro"/>
</dbReference>
<dbReference type="InterPro" id="IPR045312">
    <property type="entry name" value="PCBER-like"/>
</dbReference>
<dbReference type="SUPFAM" id="SSF51735">
    <property type="entry name" value="NAD(P)-binding Rossmann-fold domains"/>
    <property type="match status" value="1"/>
</dbReference>
<dbReference type="PANTHER" id="PTHR47706">
    <property type="entry name" value="NMRA-LIKE FAMILY PROTEIN"/>
    <property type="match status" value="1"/>
</dbReference>
<evidence type="ECO:0000256" key="2">
    <source>
        <dbReference type="ARBA" id="ARBA00022630"/>
    </source>
</evidence>
<comment type="caution">
    <text evidence="7">The sequence shown here is derived from an EMBL/GenBank/DDBJ whole genome shotgun (WGS) entry which is preliminary data.</text>
</comment>
<dbReference type="InterPro" id="IPR016040">
    <property type="entry name" value="NAD(P)-bd_dom"/>
</dbReference>
<dbReference type="PaxDb" id="5507-FOXG_15731P0"/>
<dbReference type="Gene3D" id="3.40.50.720">
    <property type="entry name" value="NAD(P)-binding Rossmann-like Domain"/>
    <property type="match status" value="1"/>
</dbReference>
<dbReference type="EMBL" id="AFQF01000452">
    <property type="protein sequence ID" value="EGU88231.1"/>
    <property type="molecule type" value="Genomic_DNA"/>
</dbReference>
<dbReference type="CDD" id="cd05259">
    <property type="entry name" value="PCBER_SDR_a"/>
    <property type="match status" value="1"/>
</dbReference>
<dbReference type="Gene3D" id="3.90.25.10">
    <property type="entry name" value="UDP-galactose 4-epimerase, domain 1"/>
    <property type="match status" value="1"/>
</dbReference>
<dbReference type="PANTHER" id="PTHR47706:SF8">
    <property type="entry name" value="NMRA-LIKE DOMAIN-CONTAINING PROTEIN"/>
    <property type="match status" value="1"/>
</dbReference>
<dbReference type="InterPro" id="IPR012337">
    <property type="entry name" value="RNaseH-like_sf"/>
</dbReference>
<dbReference type="AlphaFoldDB" id="F9F4C4"/>
<feature type="domain" description="Exonuclease" evidence="6">
    <location>
        <begin position="856"/>
        <end position="1022"/>
    </location>
</feature>
<evidence type="ECO:0000313" key="7">
    <source>
        <dbReference type="EMBL" id="EGU88231.1"/>
    </source>
</evidence>
<evidence type="ECO:0000259" key="6">
    <source>
        <dbReference type="SMART" id="SM00479"/>
    </source>
</evidence>
<dbReference type="SUPFAM" id="SSF53098">
    <property type="entry name" value="Ribonuclease H-like"/>
    <property type="match status" value="1"/>
</dbReference>
<dbReference type="Gene3D" id="3.50.50.60">
    <property type="entry name" value="FAD/NAD(P)-binding domain"/>
    <property type="match status" value="1"/>
</dbReference>
<keyword evidence="4" id="KW-0521">NADP</keyword>
<dbReference type="InterPro" id="IPR036291">
    <property type="entry name" value="NAD(P)-bd_dom_sf"/>
</dbReference>
<evidence type="ECO:0000256" key="5">
    <source>
        <dbReference type="ARBA" id="ARBA00023002"/>
    </source>
</evidence>
<keyword evidence="5" id="KW-0560">Oxidoreductase</keyword>